<keyword evidence="2" id="KW-1185">Reference proteome</keyword>
<evidence type="ECO:0000313" key="2">
    <source>
        <dbReference type="Proteomes" id="UP000054549"/>
    </source>
</evidence>
<dbReference type="InParanoid" id="A0A0C2WZX9"/>
<dbReference type="InterPro" id="IPR032675">
    <property type="entry name" value="LRR_dom_sf"/>
</dbReference>
<dbReference type="Proteomes" id="UP000054549">
    <property type="component" value="Unassembled WGS sequence"/>
</dbReference>
<evidence type="ECO:0000313" key="1">
    <source>
        <dbReference type="EMBL" id="KIL61973.1"/>
    </source>
</evidence>
<protein>
    <submittedName>
        <fullName evidence="1">Uncharacterized protein</fullName>
    </submittedName>
</protein>
<dbReference type="SUPFAM" id="SSF52058">
    <property type="entry name" value="L domain-like"/>
    <property type="match status" value="1"/>
</dbReference>
<accession>A0A0C2WZX9</accession>
<sequence length="330" mass="37187">MTDFLSSYRILTLCVMIKGTEKEPYFWHVVLPNLPQRSVADLESLIILTGLDQEEAQIDLNDTRYPKLVDVHFSMLVPSSFQIHGGAFKFTSFNSSSLRKFICTKLSMTVIESLDLLSSCPSLEESQLNITQVNGSRMPVSMPQIHLRCLRKLFLHAESAITFSTFIEVLTLPVVEKLHLFYDWSATAFQSLAHRSHYFPHLRNFDLTGTPTAVVDAGALLALMPCLTSIYLPCLSTNDIIFDHIALDSLASGSLAPRLQTLSAGSTSNTGSFLDMVESRMQNAQMSSNRVPAPFTNVVFRPHYLDSSDCLRLQDMQQRGIPIHYRYRRQ</sequence>
<organism evidence="1 2">
    <name type="scientific">Amanita muscaria (strain Koide BX008)</name>
    <dbReference type="NCBI Taxonomy" id="946122"/>
    <lineage>
        <taxon>Eukaryota</taxon>
        <taxon>Fungi</taxon>
        <taxon>Dikarya</taxon>
        <taxon>Basidiomycota</taxon>
        <taxon>Agaricomycotina</taxon>
        <taxon>Agaricomycetes</taxon>
        <taxon>Agaricomycetidae</taxon>
        <taxon>Agaricales</taxon>
        <taxon>Pluteineae</taxon>
        <taxon>Amanitaceae</taxon>
        <taxon>Amanita</taxon>
    </lineage>
</organism>
<dbReference type="Gene3D" id="3.80.10.10">
    <property type="entry name" value="Ribonuclease Inhibitor"/>
    <property type="match status" value="1"/>
</dbReference>
<dbReference type="AlphaFoldDB" id="A0A0C2WZX9"/>
<reference evidence="1 2" key="1">
    <citation type="submission" date="2014-04" db="EMBL/GenBank/DDBJ databases">
        <title>Evolutionary Origins and Diversification of the Mycorrhizal Mutualists.</title>
        <authorList>
            <consortium name="DOE Joint Genome Institute"/>
            <consortium name="Mycorrhizal Genomics Consortium"/>
            <person name="Kohler A."/>
            <person name="Kuo A."/>
            <person name="Nagy L.G."/>
            <person name="Floudas D."/>
            <person name="Copeland A."/>
            <person name="Barry K.W."/>
            <person name="Cichocki N."/>
            <person name="Veneault-Fourrey C."/>
            <person name="LaButti K."/>
            <person name="Lindquist E.A."/>
            <person name="Lipzen A."/>
            <person name="Lundell T."/>
            <person name="Morin E."/>
            <person name="Murat C."/>
            <person name="Riley R."/>
            <person name="Ohm R."/>
            <person name="Sun H."/>
            <person name="Tunlid A."/>
            <person name="Henrissat B."/>
            <person name="Grigoriev I.V."/>
            <person name="Hibbett D.S."/>
            <person name="Martin F."/>
        </authorList>
    </citation>
    <scope>NUCLEOTIDE SEQUENCE [LARGE SCALE GENOMIC DNA]</scope>
    <source>
        <strain evidence="1 2">Koide BX008</strain>
    </source>
</reference>
<name>A0A0C2WZX9_AMAMK</name>
<dbReference type="HOGENOM" id="CLU_030811_0_0_1"/>
<dbReference type="OrthoDB" id="2269034at2759"/>
<dbReference type="STRING" id="946122.A0A0C2WZX9"/>
<proteinExistence type="predicted"/>
<gene>
    <name evidence="1" type="ORF">M378DRAFT_811210</name>
</gene>
<dbReference type="EMBL" id="KN818277">
    <property type="protein sequence ID" value="KIL61973.1"/>
    <property type="molecule type" value="Genomic_DNA"/>
</dbReference>